<organism evidence="1 2">
    <name type="scientific">Armillaria borealis</name>
    <dbReference type="NCBI Taxonomy" id="47425"/>
    <lineage>
        <taxon>Eukaryota</taxon>
        <taxon>Fungi</taxon>
        <taxon>Dikarya</taxon>
        <taxon>Basidiomycota</taxon>
        <taxon>Agaricomycotina</taxon>
        <taxon>Agaricomycetes</taxon>
        <taxon>Agaricomycetidae</taxon>
        <taxon>Agaricales</taxon>
        <taxon>Marasmiineae</taxon>
        <taxon>Physalacriaceae</taxon>
        <taxon>Armillaria</taxon>
    </lineage>
</organism>
<name>A0AA39JQ51_9AGAR</name>
<protein>
    <submittedName>
        <fullName evidence="1">Uncharacterized protein</fullName>
    </submittedName>
</protein>
<dbReference type="EMBL" id="JAUEPT010000019">
    <property type="protein sequence ID" value="KAK0444493.1"/>
    <property type="molecule type" value="Genomic_DNA"/>
</dbReference>
<comment type="caution">
    <text evidence="1">The sequence shown here is derived from an EMBL/GenBank/DDBJ whole genome shotgun (WGS) entry which is preliminary data.</text>
</comment>
<sequence>MLSTASDGLTIKDDTGHSFYCVCSDTLPPIPEVGRVFEDPQVVWPADPEYFIDRHWASNAMPYQGFIPVNCSSVFQCELFEPLNHMLQSILIQSSGPEVWGIESSLVEKWKNIESLLQHLKQLLEDRFLTHQNLGHTSFPPSWKYRYQHTKRSRMAMAHATIRSRDAFIIMAVELSYLLGLASAPMHEDDQFHLWSAVLMEQIGGKWVDTIRLSWLVQCDAGYWEGEEHQSLRVGLFVDARTCNFTDLLHVYRKCQVPLWIDWGTADAPYHASDDVLMAHYHIQTTSYRIQTLRKAAPHSQPCAFEMLQGKWRERLSGEIFEIICKKRNGCDIPMKVSMMHMPDPSNQTIASASEIPSGTETLDIGIQCSGETWQRFFEHRDREVEQLVNDKSVRDKQRCKAREVHAKKQLCPKAEPRVFYWCTVKGAKHLCRKFIPHSAVPDFWDDYVPSQRQYSAYWNEWDLNFEFDLSPDRGGLLPIDPTVDEQEEGEICGPSEGPAPNMYRGSIREWELVHNRIYGTDVEELYPKPLFFCSLDDTLRFRFGIKPVAPSSLCPPTSPSAPLAADIYMSVEKHKVSQLC</sequence>
<reference evidence="1" key="1">
    <citation type="submission" date="2023-06" db="EMBL/GenBank/DDBJ databases">
        <authorList>
            <consortium name="Lawrence Berkeley National Laboratory"/>
            <person name="Ahrendt S."/>
            <person name="Sahu N."/>
            <person name="Indic B."/>
            <person name="Wong-Bajracharya J."/>
            <person name="Merenyi Z."/>
            <person name="Ke H.-M."/>
            <person name="Monk M."/>
            <person name="Kocsube S."/>
            <person name="Drula E."/>
            <person name="Lipzen A."/>
            <person name="Balint B."/>
            <person name="Henrissat B."/>
            <person name="Andreopoulos B."/>
            <person name="Martin F.M."/>
            <person name="Harder C.B."/>
            <person name="Rigling D."/>
            <person name="Ford K.L."/>
            <person name="Foster G.D."/>
            <person name="Pangilinan J."/>
            <person name="Papanicolaou A."/>
            <person name="Barry K."/>
            <person name="LaButti K."/>
            <person name="Viragh M."/>
            <person name="Koriabine M."/>
            <person name="Yan M."/>
            <person name="Riley R."/>
            <person name="Champramary S."/>
            <person name="Plett K.L."/>
            <person name="Tsai I.J."/>
            <person name="Slot J."/>
            <person name="Sipos G."/>
            <person name="Plett J."/>
            <person name="Nagy L.G."/>
            <person name="Grigoriev I.V."/>
        </authorList>
    </citation>
    <scope>NUCLEOTIDE SEQUENCE</scope>
    <source>
        <strain evidence="1">FPL87.14</strain>
    </source>
</reference>
<evidence type="ECO:0000313" key="2">
    <source>
        <dbReference type="Proteomes" id="UP001175226"/>
    </source>
</evidence>
<gene>
    <name evidence="1" type="ORF">EV421DRAFT_1735282</name>
</gene>
<accession>A0AA39JQ51</accession>
<dbReference type="AlphaFoldDB" id="A0AA39JQ51"/>
<evidence type="ECO:0000313" key="1">
    <source>
        <dbReference type="EMBL" id="KAK0444493.1"/>
    </source>
</evidence>
<proteinExistence type="predicted"/>
<dbReference type="Proteomes" id="UP001175226">
    <property type="component" value="Unassembled WGS sequence"/>
</dbReference>
<keyword evidence="2" id="KW-1185">Reference proteome</keyword>